<name>A0A6A5HTM6_CAERE</name>
<evidence type="ECO:0000313" key="2">
    <source>
        <dbReference type="EMBL" id="KAF1770116.1"/>
    </source>
</evidence>
<dbReference type="CTD" id="78773319"/>
<protein>
    <submittedName>
        <fullName evidence="2">Uncharacterized protein</fullName>
    </submittedName>
</protein>
<keyword evidence="1" id="KW-0732">Signal</keyword>
<dbReference type="AlphaFoldDB" id="A0A6A5HTM6"/>
<sequence length="141" mass="16612">MRRFFLTLLLFAISESCFQVRRFNECGCVDYKSLSRAHIAQLNPQLSKDISNGNLTNPIFIYENCSYIHMECDPESGETRQLLRTNWPENQIIYTVNMNQFPRTSALWFNVKCDQKTHEWKYSEVDNDREIVTESVICLSI</sequence>
<evidence type="ECO:0000256" key="1">
    <source>
        <dbReference type="SAM" id="SignalP"/>
    </source>
</evidence>
<accession>A0A6A5HTM6</accession>
<feature type="chain" id="PRO_5025338697" evidence="1">
    <location>
        <begin position="20"/>
        <end position="141"/>
    </location>
</feature>
<evidence type="ECO:0000313" key="3">
    <source>
        <dbReference type="Proteomes" id="UP000483820"/>
    </source>
</evidence>
<dbReference type="RefSeq" id="XP_053591836.1">
    <property type="nucleotide sequence ID" value="XM_053723191.1"/>
</dbReference>
<proteinExistence type="predicted"/>
<dbReference type="EMBL" id="WUAV01000001">
    <property type="protein sequence ID" value="KAF1770116.1"/>
    <property type="molecule type" value="Genomic_DNA"/>
</dbReference>
<dbReference type="Proteomes" id="UP000483820">
    <property type="component" value="Chromosome I"/>
</dbReference>
<organism evidence="2 3">
    <name type="scientific">Caenorhabditis remanei</name>
    <name type="common">Caenorhabditis vulgaris</name>
    <dbReference type="NCBI Taxonomy" id="31234"/>
    <lineage>
        <taxon>Eukaryota</taxon>
        <taxon>Metazoa</taxon>
        <taxon>Ecdysozoa</taxon>
        <taxon>Nematoda</taxon>
        <taxon>Chromadorea</taxon>
        <taxon>Rhabditida</taxon>
        <taxon>Rhabditina</taxon>
        <taxon>Rhabditomorpha</taxon>
        <taxon>Rhabditoidea</taxon>
        <taxon>Rhabditidae</taxon>
        <taxon>Peloderinae</taxon>
        <taxon>Caenorhabditis</taxon>
    </lineage>
</organism>
<dbReference type="KEGG" id="crq:GCK72_001934"/>
<reference evidence="2 3" key="1">
    <citation type="submission" date="2019-12" db="EMBL/GenBank/DDBJ databases">
        <title>Chromosome-level assembly of the Caenorhabditis remanei genome.</title>
        <authorList>
            <person name="Teterina A.A."/>
            <person name="Willis J.H."/>
            <person name="Phillips P.C."/>
        </authorList>
    </citation>
    <scope>NUCLEOTIDE SEQUENCE [LARGE SCALE GENOMIC DNA]</scope>
    <source>
        <strain evidence="2 3">PX506</strain>
        <tissue evidence="2">Whole organism</tissue>
    </source>
</reference>
<feature type="signal peptide" evidence="1">
    <location>
        <begin position="1"/>
        <end position="19"/>
    </location>
</feature>
<gene>
    <name evidence="2" type="ORF">GCK72_001934</name>
</gene>
<comment type="caution">
    <text evidence="2">The sequence shown here is derived from an EMBL/GenBank/DDBJ whole genome shotgun (WGS) entry which is preliminary data.</text>
</comment>
<dbReference type="GeneID" id="78773319"/>